<dbReference type="InterPro" id="IPR010035">
    <property type="entry name" value="Thi_S"/>
</dbReference>
<evidence type="ECO:0000313" key="1">
    <source>
        <dbReference type="EMBL" id="XDI37386.1"/>
    </source>
</evidence>
<dbReference type="SUPFAM" id="SSF54285">
    <property type="entry name" value="MoaD/ThiS"/>
    <property type="match status" value="1"/>
</dbReference>
<dbReference type="NCBIfam" id="TIGR01683">
    <property type="entry name" value="thiS"/>
    <property type="match status" value="1"/>
</dbReference>
<dbReference type="AlphaFoldDB" id="A0AB39BVQ6"/>
<accession>A0AB39BVQ6</accession>
<dbReference type="InterPro" id="IPR016155">
    <property type="entry name" value="Mopterin_synth/thiamin_S_b"/>
</dbReference>
<proteinExistence type="predicted"/>
<name>A0AB39BVQ6_9BACI</name>
<gene>
    <name evidence="1" type="primary">thiS</name>
    <name evidence="1" type="ORF">AB3N04_03460</name>
</gene>
<protein>
    <submittedName>
        <fullName evidence="1">Sulfur carrier protein ThiS</fullName>
    </submittedName>
</protein>
<dbReference type="InterPro" id="IPR012675">
    <property type="entry name" value="Beta-grasp_dom_sf"/>
</dbReference>
<reference evidence="1" key="1">
    <citation type="submission" date="2024-07" db="EMBL/GenBank/DDBJ databases">
        <title>Identification and characteristics of an arsenic-resistant bacterial isolate, which belongs to a novel species.</title>
        <authorList>
            <person name="Juszczyk A."/>
            <person name="Kowalczyk A."/>
            <person name="Was K."/>
            <person name="Kosowicz W."/>
            <person name="Budzyn A."/>
            <person name="Latowski D."/>
        </authorList>
    </citation>
    <scope>NUCLEOTIDE SEQUENCE</scope>
    <source>
        <strain evidence="1">As8PL</strain>
    </source>
</reference>
<dbReference type="EMBL" id="CP162551">
    <property type="protein sequence ID" value="XDI37386.1"/>
    <property type="molecule type" value="Genomic_DNA"/>
</dbReference>
<dbReference type="Gene3D" id="3.10.20.30">
    <property type="match status" value="1"/>
</dbReference>
<sequence length="65" mass="7363">MELMINGEKQEVEANTLLDVVSHFNLESHLVVTEVDGQIIDRDQWDQTTVKPEMKIELVHFVGGG</sequence>
<dbReference type="PANTHER" id="PTHR34472">
    <property type="entry name" value="SULFUR CARRIER PROTEIN THIS"/>
    <property type="match status" value="1"/>
</dbReference>
<dbReference type="RefSeq" id="WP_368504739.1">
    <property type="nucleotide sequence ID" value="NZ_CP162551.1"/>
</dbReference>
<organism evidence="1">
    <name type="scientific">Alkalihalophilus sp. As8PL</name>
    <dbReference type="NCBI Taxonomy" id="3237103"/>
    <lineage>
        <taxon>Bacteria</taxon>
        <taxon>Bacillati</taxon>
        <taxon>Bacillota</taxon>
        <taxon>Bacilli</taxon>
        <taxon>Bacillales</taxon>
        <taxon>Bacillaceae</taxon>
        <taxon>Alkalihalophilus</taxon>
    </lineage>
</organism>
<dbReference type="CDD" id="cd00565">
    <property type="entry name" value="Ubl_ThiS"/>
    <property type="match status" value="1"/>
</dbReference>
<dbReference type="Pfam" id="PF02597">
    <property type="entry name" value="ThiS"/>
    <property type="match status" value="1"/>
</dbReference>
<dbReference type="PANTHER" id="PTHR34472:SF1">
    <property type="entry name" value="SULFUR CARRIER PROTEIN THIS"/>
    <property type="match status" value="1"/>
</dbReference>
<dbReference type="InterPro" id="IPR003749">
    <property type="entry name" value="ThiS/MoaD-like"/>
</dbReference>